<evidence type="ECO:0000313" key="1">
    <source>
        <dbReference type="EMBL" id="MBM7616314.1"/>
    </source>
</evidence>
<proteinExistence type="predicted"/>
<dbReference type="Proteomes" id="UP001314796">
    <property type="component" value="Unassembled WGS sequence"/>
</dbReference>
<protein>
    <recommendedName>
        <fullName evidence="3">Core-binding (CB) domain-containing protein</fullName>
    </recommendedName>
</protein>
<dbReference type="EMBL" id="JAFBEE010000031">
    <property type="protein sequence ID" value="MBM7616314.1"/>
    <property type="molecule type" value="Genomic_DNA"/>
</dbReference>
<name>A0ABS2NUQ8_9FIRM</name>
<organism evidence="1 2">
    <name type="scientific">Alkaliphilus hydrothermalis</name>
    <dbReference type="NCBI Taxonomy" id="1482730"/>
    <lineage>
        <taxon>Bacteria</taxon>
        <taxon>Bacillati</taxon>
        <taxon>Bacillota</taxon>
        <taxon>Clostridia</taxon>
        <taxon>Peptostreptococcales</taxon>
        <taxon>Natronincolaceae</taxon>
        <taxon>Alkaliphilus</taxon>
    </lineage>
</organism>
<accession>A0ABS2NUQ8</accession>
<sequence length="83" mass="9711">MKNNINLFIESYPDYTSLQGLNMMLSRLNKKLSDLSTNETKEILHKFLSKENSSIGTVKSLETFTTHLISYLNWARAERREKK</sequence>
<keyword evidence="2" id="KW-1185">Reference proteome</keyword>
<comment type="caution">
    <text evidence="1">The sequence shown here is derived from an EMBL/GenBank/DDBJ whole genome shotgun (WGS) entry which is preliminary data.</text>
</comment>
<evidence type="ECO:0008006" key="3">
    <source>
        <dbReference type="Google" id="ProtNLM"/>
    </source>
</evidence>
<evidence type="ECO:0000313" key="2">
    <source>
        <dbReference type="Proteomes" id="UP001314796"/>
    </source>
</evidence>
<dbReference type="RefSeq" id="WP_204404407.1">
    <property type="nucleotide sequence ID" value="NZ_JAFBEE010000031.1"/>
</dbReference>
<reference evidence="1 2" key="1">
    <citation type="submission" date="2021-01" db="EMBL/GenBank/DDBJ databases">
        <title>Genomic Encyclopedia of Type Strains, Phase IV (KMG-IV): sequencing the most valuable type-strain genomes for metagenomic binning, comparative biology and taxonomic classification.</title>
        <authorList>
            <person name="Goeker M."/>
        </authorList>
    </citation>
    <scope>NUCLEOTIDE SEQUENCE [LARGE SCALE GENOMIC DNA]</scope>
    <source>
        <strain evidence="1 2">DSM 25890</strain>
    </source>
</reference>
<gene>
    <name evidence="1" type="ORF">JOC73_002896</name>
</gene>